<dbReference type="InterPro" id="IPR011033">
    <property type="entry name" value="PRC_barrel-like_sf"/>
</dbReference>
<dbReference type="RefSeq" id="WP_190615751.1">
    <property type="nucleotide sequence ID" value="NZ_AP018712.1"/>
</dbReference>
<dbReference type="EMBL" id="AP018712">
    <property type="protein sequence ID" value="BBE30677.1"/>
    <property type="molecule type" value="Genomic_DNA"/>
</dbReference>
<dbReference type="GO" id="GO:0006364">
    <property type="term" value="P:rRNA processing"/>
    <property type="evidence" value="ECO:0007669"/>
    <property type="project" value="UniProtKB-UniRule"/>
</dbReference>
<dbReference type="InterPro" id="IPR002676">
    <property type="entry name" value="RimM_N"/>
</dbReference>
<dbReference type="GO" id="GO:0042274">
    <property type="term" value="P:ribosomal small subunit biogenesis"/>
    <property type="evidence" value="ECO:0007669"/>
    <property type="project" value="UniProtKB-UniRule"/>
</dbReference>
<dbReference type="InterPro" id="IPR036976">
    <property type="entry name" value="RimM_N_sf"/>
</dbReference>
<name>A0A7G1G6Z1_9BACT</name>
<feature type="domain" description="PRC-barrel" evidence="7">
    <location>
        <begin position="104"/>
        <end position="177"/>
    </location>
</feature>
<dbReference type="Proteomes" id="UP000516361">
    <property type="component" value="Chromosome"/>
</dbReference>
<sequence>MKKLEDLLEGKVVIGKIVNHHGLNGEVKFFPYTNMKELIYNVSDVLLYNPEKKKFFFSKILNVRPLNKLKILQFRGIDTISSADKMKGFELYIEKEALPELEKDEYYLYELQNCSVYYEDDEFVGKVKDILQTGANEVLVVEKQVNRFENEEILIPVIKDFIVDMNKKDKKIIVKRMTYDESDDKH</sequence>
<evidence type="ECO:0000259" key="7">
    <source>
        <dbReference type="Pfam" id="PF05239"/>
    </source>
</evidence>
<evidence type="ECO:0000313" key="9">
    <source>
        <dbReference type="Proteomes" id="UP000516361"/>
    </source>
</evidence>
<evidence type="ECO:0000256" key="1">
    <source>
        <dbReference type="ARBA" id="ARBA00022490"/>
    </source>
</evidence>
<dbReference type="InterPro" id="IPR027275">
    <property type="entry name" value="PRC-brl_dom"/>
</dbReference>
<dbReference type="FunCoup" id="A0A7G1G6Z1">
    <property type="interactions" value="329"/>
</dbReference>
<keyword evidence="1 5" id="KW-0963">Cytoplasm</keyword>
<comment type="domain">
    <text evidence="5">The PRC barrel domain binds ribosomal protein uS19.</text>
</comment>
<reference evidence="8 9" key="1">
    <citation type="submission" date="2018-06" db="EMBL/GenBank/DDBJ databases">
        <title>Genome sequencing of Oceanotoga sp. sy52.</title>
        <authorList>
            <person name="Mori K."/>
        </authorList>
    </citation>
    <scope>NUCLEOTIDE SEQUENCE [LARGE SCALE GENOMIC DNA]</scope>
    <source>
        <strain evidence="9">sy52</strain>
    </source>
</reference>
<keyword evidence="9" id="KW-1185">Reference proteome</keyword>
<evidence type="ECO:0000256" key="2">
    <source>
        <dbReference type="ARBA" id="ARBA00022517"/>
    </source>
</evidence>
<proteinExistence type="inferred from homology"/>
<accession>A0A7G1G6Z1</accession>
<dbReference type="Pfam" id="PF05239">
    <property type="entry name" value="PRC"/>
    <property type="match status" value="1"/>
</dbReference>
<dbReference type="SUPFAM" id="SSF50447">
    <property type="entry name" value="Translation proteins"/>
    <property type="match status" value="1"/>
</dbReference>
<keyword evidence="2 5" id="KW-0690">Ribosome biogenesis</keyword>
<dbReference type="NCBIfam" id="TIGR02273">
    <property type="entry name" value="16S_RimM"/>
    <property type="match status" value="1"/>
</dbReference>
<dbReference type="InterPro" id="IPR009000">
    <property type="entry name" value="Transl_B-barrel_sf"/>
</dbReference>
<comment type="subunit">
    <text evidence="5">Binds ribosomal protein uS19.</text>
</comment>
<dbReference type="InterPro" id="IPR011961">
    <property type="entry name" value="RimM"/>
</dbReference>
<organism evidence="8 9">
    <name type="scientific">Tepiditoga spiralis</name>
    <dbReference type="NCBI Taxonomy" id="2108365"/>
    <lineage>
        <taxon>Bacteria</taxon>
        <taxon>Thermotogati</taxon>
        <taxon>Thermotogota</taxon>
        <taxon>Thermotogae</taxon>
        <taxon>Petrotogales</taxon>
        <taxon>Petrotogaceae</taxon>
        <taxon>Tepiditoga</taxon>
    </lineage>
</organism>
<evidence type="ECO:0000256" key="4">
    <source>
        <dbReference type="ARBA" id="ARBA00023186"/>
    </source>
</evidence>
<comment type="function">
    <text evidence="5">An accessory protein needed during the final step in the assembly of 30S ribosomal subunit, possibly for assembly of the head region. Essential for efficient processing of 16S rRNA. May be needed both before and after RbfA during the maturation of 16S rRNA. It has affinity for free ribosomal 30S subunits but not for 70S ribosomes.</text>
</comment>
<comment type="similarity">
    <text evidence="5">Belongs to the RimM family.</text>
</comment>
<evidence type="ECO:0000313" key="8">
    <source>
        <dbReference type="EMBL" id="BBE30677.1"/>
    </source>
</evidence>
<dbReference type="PANTHER" id="PTHR33692:SF1">
    <property type="entry name" value="RIBOSOME MATURATION FACTOR RIMM"/>
    <property type="match status" value="1"/>
</dbReference>
<dbReference type="PANTHER" id="PTHR33692">
    <property type="entry name" value="RIBOSOME MATURATION FACTOR RIMM"/>
    <property type="match status" value="1"/>
</dbReference>
<evidence type="ECO:0000259" key="6">
    <source>
        <dbReference type="Pfam" id="PF01782"/>
    </source>
</evidence>
<dbReference type="Gene3D" id="2.30.30.240">
    <property type="entry name" value="PRC-barrel domain"/>
    <property type="match status" value="1"/>
</dbReference>
<feature type="domain" description="RimM N-terminal" evidence="6">
    <location>
        <begin position="13"/>
        <end position="96"/>
    </location>
</feature>
<dbReference type="GO" id="GO:0005840">
    <property type="term" value="C:ribosome"/>
    <property type="evidence" value="ECO:0007669"/>
    <property type="project" value="InterPro"/>
</dbReference>
<comment type="subcellular location">
    <subcellularLocation>
        <location evidence="5">Cytoplasm</location>
    </subcellularLocation>
</comment>
<protein>
    <recommendedName>
        <fullName evidence="5">Ribosome maturation factor RimM</fullName>
    </recommendedName>
</protein>
<dbReference type="GO" id="GO:0043022">
    <property type="term" value="F:ribosome binding"/>
    <property type="evidence" value="ECO:0007669"/>
    <property type="project" value="InterPro"/>
</dbReference>
<evidence type="ECO:0000256" key="3">
    <source>
        <dbReference type="ARBA" id="ARBA00022552"/>
    </source>
</evidence>
<dbReference type="Pfam" id="PF01782">
    <property type="entry name" value="RimM"/>
    <property type="match status" value="1"/>
</dbReference>
<gene>
    <name evidence="5 8" type="primary">rimM</name>
    <name evidence="8" type="ORF">OSSY52_08180</name>
</gene>
<evidence type="ECO:0000256" key="5">
    <source>
        <dbReference type="HAMAP-Rule" id="MF_00014"/>
    </source>
</evidence>
<dbReference type="InParanoid" id="A0A7G1G6Z1"/>
<keyword evidence="4 5" id="KW-0143">Chaperone</keyword>
<dbReference type="SUPFAM" id="SSF50346">
    <property type="entry name" value="PRC-barrel domain"/>
    <property type="match status" value="1"/>
</dbReference>
<dbReference type="GO" id="GO:0005737">
    <property type="term" value="C:cytoplasm"/>
    <property type="evidence" value="ECO:0007669"/>
    <property type="project" value="UniProtKB-SubCell"/>
</dbReference>
<dbReference type="Gene3D" id="2.40.30.60">
    <property type="entry name" value="RimM"/>
    <property type="match status" value="1"/>
</dbReference>
<keyword evidence="3 5" id="KW-0698">rRNA processing</keyword>
<dbReference type="AlphaFoldDB" id="A0A7G1G6Z1"/>
<dbReference type="HAMAP" id="MF_00014">
    <property type="entry name" value="Ribosome_mat_RimM"/>
    <property type="match status" value="1"/>
</dbReference>
<dbReference type="KEGG" id="ocy:OSSY52_08180"/>